<reference evidence="2" key="1">
    <citation type="submission" date="2023-06" db="EMBL/GenBank/DDBJ databases">
        <title>Survivors Of The Sea: Transcriptome response of Skeletonema marinoi to long-term dormancy.</title>
        <authorList>
            <person name="Pinder M.I.M."/>
            <person name="Kourtchenko O."/>
            <person name="Robertson E.K."/>
            <person name="Larsson T."/>
            <person name="Maumus F."/>
            <person name="Osuna-Cruz C.M."/>
            <person name="Vancaester E."/>
            <person name="Stenow R."/>
            <person name="Vandepoele K."/>
            <person name="Ploug H."/>
            <person name="Bruchert V."/>
            <person name="Godhe A."/>
            <person name="Topel M."/>
        </authorList>
    </citation>
    <scope>NUCLEOTIDE SEQUENCE</scope>
    <source>
        <strain evidence="2">R05AC</strain>
    </source>
</reference>
<evidence type="ECO:0000313" key="2">
    <source>
        <dbReference type="EMBL" id="KAK1748340.1"/>
    </source>
</evidence>
<dbReference type="EMBL" id="JATAAI010000001">
    <property type="protein sequence ID" value="KAK1748340.1"/>
    <property type="molecule type" value="Genomic_DNA"/>
</dbReference>
<feature type="compositionally biased region" description="Low complexity" evidence="1">
    <location>
        <begin position="130"/>
        <end position="145"/>
    </location>
</feature>
<evidence type="ECO:0000313" key="3">
    <source>
        <dbReference type="Proteomes" id="UP001224775"/>
    </source>
</evidence>
<name>A0AAD8YN50_9STRA</name>
<organism evidence="2 3">
    <name type="scientific">Skeletonema marinoi</name>
    <dbReference type="NCBI Taxonomy" id="267567"/>
    <lineage>
        <taxon>Eukaryota</taxon>
        <taxon>Sar</taxon>
        <taxon>Stramenopiles</taxon>
        <taxon>Ochrophyta</taxon>
        <taxon>Bacillariophyta</taxon>
        <taxon>Coscinodiscophyceae</taxon>
        <taxon>Thalassiosirophycidae</taxon>
        <taxon>Thalassiosirales</taxon>
        <taxon>Skeletonemataceae</taxon>
        <taxon>Skeletonema</taxon>
        <taxon>Skeletonema marinoi-dohrnii complex</taxon>
    </lineage>
</organism>
<proteinExistence type="predicted"/>
<protein>
    <submittedName>
        <fullName evidence="2">Uncharacterized protein</fullName>
    </submittedName>
</protein>
<accession>A0AAD8YN50</accession>
<evidence type="ECO:0000256" key="1">
    <source>
        <dbReference type="SAM" id="MobiDB-lite"/>
    </source>
</evidence>
<gene>
    <name evidence="2" type="ORF">QTG54_000279</name>
</gene>
<feature type="compositionally biased region" description="Polar residues" evidence="1">
    <location>
        <begin position="1"/>
        <end position="11"/>
    </location>
</feature>
<comment type="caution">
    <text evidence="2">The sequence shown here is derived from an EMBL/GenBank/DDBJ whole genome shotgun (WGS) entry which is preliminary data.</text>
</comment>
<feature type="region of interest" description="Disordered" evidence="1">
    <location>
        <begin position="87"/>
        <end position="107"/>
    </location>
</feature>
<dbReference type="Proteomes" id="UP001224775">
    <property type="component" value="Unassembled WGS sequence"/>
</dbReference>
<sequence length="199" mass="21475">MNTHSSTNADDSMTLGGLPSVIGDESEYVFVDDDDEDEFDDDEYDHITDLSPVISCDGSIATEMTDLKLLIDEGVELVNNSDNSISTAATFSTGANKPTGRRVSNKKRRKMIKMMKKAAAAEKAKQALEAQLARDLSSSTSSEETGGAGSRRTRRSRSNSGGSSYKERKARASNNFQVACAQQALAAFRKEADEANNVC</sequence>
<feature type="compositionally biased region" description="Polar residues" evidence="1">
    <location>
        <begin position="87"/>
        <end position="96"/>
    </location>
</feature>
<feature type="region of interest" description="Disordered" evidence="1">
    <location>
        <begin position="1"/>
        <end position="21"/>
    </location>
</feature>
<keyword evidence="3" id="KW-1185">Reference proteome</keyword>
<dbReference type="AlphaFoldDB" id="A0AAD8YN50"/>
<feature type="region of interest" description="Disordered" evidence="1">
    <location>
        <begin position="130"/>
        <end position="173"/>
    </location>
</feature>